<sequence length="46" mass="4725">MNQVSVQQKNSQGTSSTSRPISAIKCTSSMQIGTLRRAAATVTAAG</sequence>
<reference evidence="2" key="2">
    <citation type="journal article" date="2015" name="Data Brief">
        <title>Shoot transcriptome of the giant reed, Arundo donax.</title>
        <authorList>
            <person name="Barrero R.A."/>
            <person name="Guerrero F.D."/>
            <person name="Moolhuijzen P."/>
            <person name="Goolsby J.A."/>
            <person name="Tidwell J."/>
            <person name="Bellgard S.E."/>
            <person name="Bellgard M.I."/>
        </authorList>
    </citation>
    <scope>NUCLEOTIDE SEQUENCE</scope>
    <source>
        <tissue evidence="2">Shoot tissue taken approximately 20 cm above the soil surface</tissue>
    </source>
</reference>
<organism evidence="2">
    <name type="scientific">Arundo donax</name>
    <name type="common">Giant reed</name>
    <name type="synonym">Donax arundinaceus</name>
    <dbReference type="NCBI Taxonomy" id="35708"/>
    <lineage>
        <taxon>Eukaryota</taxon>
        <taxon>Viridiplantae</taxon>
        <taxon>Streptophyta</taxon>
        <taxon>Embryophyta</taxon>
        <taxon>Tracheophyta</taxon>
        <taxon>Spermatophyta</taxon>
        <taxon>Magnoliopsida</taxon>
        <taxon>Liliopsida</taxon>
        <taxon>Poales</taxon>
        <taxon>Poaceae</taxon>
        <taxon>PACMAD clade</taxon>
        <taxon>Arundinoideae</taxon>
        <taxon>Arundineae</taxon>
        <taxon>Arundo</taxon>
    </lineage>
</organism>
<feature type="region of interest" description="Disordered" evidence="1">
    <location>
        <begin position="1"/>
        <end position="22"/>
    </location>
</feature>
<name>A0A0A8ZRY7_ARUDO</name>
<protein>
    <submittedName>
        <fullName evidence="2">Uncharacterized protein</fullName>
    </submittedName>
</protein>
<reference evidence="2" key="1">
    <citation type="submission" date="2014-09" db="EMBL/GenBank/DDBJ databases">
        <authorList>
            <person name="Magalhaes I.L.F."/>
            <person name="Oliveira U."/>
            <person name="Santos F.R."/>
            <person name="Vidigal T.H.D.A."/>
            <person name="Brescovit A.D."/>
            <person name="Santos A.J."/>
        </authorList>
    </citation>
    <scope>NUCLEOTIDE SEQUENCE</scope>
    <source>
        <tissue evidence="2">Shoot tissue taken approximately 20 cm above the soil surface</tissue>
    </source>
</reference>
<proteinExistence type="predicted"/>
<dbReference type="EMBL" id="GBRH01255746">
    <property type="protein sequence ID" value="JAD42149.1"/>
    <property type="molecule type" value="Transcribed_RNA"/>
</dbReference>
<evidence type="ECO:0000313" key="2">
    <source>
        <dbReference type="EMBL" id="JAD42149.1"/>
    </source>
</evidence>
<accession>A0A0A8ZRY7</accession>
<evidence type="ECO:0000256" key="1">
    <source>
        <dbReference type="SAM" id="MobiDB-lite"/>
    </source>
</evidence>
<dbReference type="AlphaFoldDB" id="A0A0A8ZRY7"/>